<keyword evidence="6" id="KW-1185">Reference proteome</keyword>
<sequence>MAPERRLIPTEEGTASLLQCTSNVVGVIPPQIHELLSSTTSRDGTPSVRGGVRGRIDDHSSGLSFLLHTSSGIDDVNAISIWEHSTQTLMEELIAPTSSSPTLLLHPEHCGSQFDLLVACLGPDQGYTPGRGGDHHHHRSLRHVYAASPDSGVVCLWTLDGSHPSATHSLQRTEGRDDAADTVECDASVRLPLRQGELLTALTPIEGGSSWMLAATSFGRIWKLTKTSRPLGLRAKLVEAQSVIEGNGGGIVGGLFSLIGMTPKTTGREGRGHAAASAGSKGVEEGEGMEQTHENIVALVQFAPVGSKGGPVRSPPPRKVQRVLSPSPSNTARDGNSAHVASLSSNLVLKEWKVSLLVESEHHSRGDNSEVNEGYISQKEFFPRNGDGTLNLGNLCSGGELTGYRHVDIIAPPSIAKDGRSLIVPIRIARDANGSDESTRVYVLRIALGAERDDEGPQIIDAAWLDRYSGESISVIGGSLECAGLVTAEENGGEDGGVVVYVGFGPRDGVDDGGNAADSACPVTISVIHFPRVTADGDAMEAPRVKDLDLFSNVVPSIVMGCMSYDSTTGGCVFLATSGLLGGTSVRFPRNLSKGMSCIADLSGSIEALAQDDAVLTIKSHLQSSFRQYLNKLKDGTTNPASVARTVVPPSVGSCSSSVLSAAVVLASKDLLVAGGGRGGLHSPFASRNSAMTVLRDTLELHKHFVTYLHHAGAYRKVSVAGRTKLRDHGEMVAATRATFSDCQGYFSSADGTAMDDERRGEITQVRQMITNTFDGIAENVLDLPRRWAALQQLPINNSTDLLMISSMAVCNGIGRALGYRQDESGILYDIPSFDASIDSTVAPWTSSAEVLTVIQTQLQNIQQSGSGDETLLRPYVEDLSASLLGGYRDIVLREAGDGNALQAYEEAKLLAIPLLRRFAHDGGADIVALRASLAHACFEAICNICNEHRATWLFQGPFSDLEPDETYDIRAMMSTSSDSPYANLHQSRDYQTGLGFCDYVFRWYADRGSHPEVFELGKECPATLTRYLRTDDRLSNLAWLQDLRTGSYDDATYGAMSNLTSPVLPSRDSDGPMGLWEKEQMLSIAKLSNMRVKSPNSVIENGLTLINAQRVLQDEDIDGHGSEVAMTADDLLVLAVNKIKASQDVDECKRFAIAGLCVASAVPTDQAEHAALVWEACIGADMDTWNNISREASSSVAGIAKEDLMRLCESTLFVALAEAFATTPEESMKGVGFLSNVAVKDEVVQSLGLNQNFEQLLLRSAELVSN</sequence>
<dbReference type="PANTHER" id="PTHR13405:SF11">
    <property type="entry name" value="NUCLEAR PORE COMPLEX PROTEIN NUP133"/>
    <property type="match status" value="1"/>
</dbReference>
<dbReference type="KEGG" id="tps:THAPSDRAFT_9148"/>
<dbReference type="EMBL" id="CM000647">
    <property type="protein sequence ID" value="EED89683.1"/>
    <property type="molecule type" value="Genomic_DNA"/>
</dbReference>
<organism evidence="5 6">
    <name type="scientific">Thalassiosira pseudonana</name>
    <name type="common">Marine diatom</name>
    <name type="synonym">Cyclotella nana</name>
    <dbReference type="NCBI Taxonomy" id="35128"/>
    <lineage>
        <taxon>Eukaryota</taxon>
        <taxon>Sar</taxon>
        <taxon>Stramenopiles</taxon>
        <taxon>Ochrophyta</taxon>
        <taxon>Bacillariophyta</taxon>
        <taxon>Coscinodiscophyceae</taxon>
        <taxon>Thalassiosirophycidae</taxon>
        <taxon>Thalassiosirales</taxon>
        <taxon>Thalassiosiraceae</taxon>
        <taxon>Thalassiosira</taxon>
    </lineage>
</organism>
<evidence type="ECO:0000256" key="2">
    <source>
        <dbReference type="ARBA" id="ARBA00022448"/>
    </source>
</evidence>
<protein>
    <submittedName>
        <fullName evidence="5">Uncharacterized protein</fullName>
    </submittedName>
</protein>
<evidence type="ECO:0000256" key="3">
    <source>
        <dbReference type="ARBA" id="ARBA00023242"/>
    </source>
</evidence>
<dbReference type="InterPro" id="IPR037624">
    <property type="entry name" value="Nup133-like"/>
</dbReference>
<dbReference type="GO" id="GO:0000972">
    <property type="term" value="P:transcription-dependent tethering of RNA polymerase II gene DNA at nuclear periphery"/>
    <property type="evidence" value="ECO:0000318"/>
    <property type="project" value="GO_Central"/>
</dbReference>
<comment type="subcellular location">
    <subcellularLocation>
        <location evidence="1">Nucleus</location>
    </subcellularLocation>
</comment>
<gene>
    <name evidence="5" type="ORF">THAPSDRAFT_9148</name>
</gene>
<evidence type="ECO:0000313" key="5">
    <source>
        <dbReference type="EMBL" id="EED89683.1"/>
    </source>
</evidence>
<dbReference type="RefSeq" id="XP_002293222.1">
    <property type="nucleotide sequence ID" value="XM_002293186.1"/>
</dbReference>
<reference evidence="5 6" key="1">
    <citation type="journal article" date="2004" name="Science">
        <title>The genome of the diatom Thalassiosira pseudonana: ecology, evolution, and metabolism.</title>
        <authorList>
            <person name="Armbrust E.V."/>
            <person name="Berges J.A."/>
            <person name="Bowler C."/>
            <person name="Green B.R."/>
            <person name="Martinez D."/>
            <person name="Putnam N.H."/>
            <person name="Zhou S."/>
            <person name="Allen A.E."/>
            <person name="Apt K.E."/>
            <person name="Bechner M."/>
            <person name="Brzezinski M.A."/>
            <person name="Chaal B.K."/>
            <person name="Chiovitti A."/>
            <person name="Davis A.K."/>
            <person name="Demarest M.S."/>
            <person name="Detter J.C."/>
            <person name="Glavina T."/>
            <person name="Goodstein D."/>
            <person name="Hadi M.Z."/>
            <person name="Hellsten U."/>
            <person name="Hildebrand M."/>
            <person name="Jenkins B.D."/>
            <person name="Jurka J."/>
            <person name="Kapitonov V.V."/>
            <person name="Kroger N."/>
            <person name="Lau W.W."/>
            <person name="Lane T.W."/>
            <person name="Larimer F.W."/>
            <person name="Lippmeier J.C."/>
            <person name="Lucas S."/>
            <person name="Medina M."/>
            <person name="Montsant A."/>
            <person name="Obornik M."/>
            <person name="Parker M.S."/>
            <person name="Palenik B."/>
            <person name="Pazour G.J."/>
            <person name="Richardson P.M."/>
            <person name="Rynearson T.A."/>
            <person name="Saito M.A."/>
            <person name="Schwartz D.C."/>
            <person name="Thamatrakoln K."/>
            <person name="Valentin K."/>
            <person name="Vardi A."/>
            <person name="Wilkerson F.P."/>
            <person name="Rokhsar D.S."/>
        </authorList>
    </citation>
    <scope>NUCLEOTIDE SEQUENCE [LARGE SCALE GENOMIC DNA]</scope>
    <source>
        <strain evidence="5 6">CCMP1335</strain>
    </source>
</reference>
<dbReference type="GO" id="GO:0006606">
    <property type="term" value="P:protein import into nucleus"/>
    <property type="evidence" value="ECO:0000318"/>
    <property type="project" value="GO_Central"/>
</dbReference>
<name>B8CAI0_THAPS</name>
<dbReference type="GO" id="GO:0017056">
    <property type="term" value="F:structural constituent of nuclear pore"/>
    <property type="evidence" value="ECO:0000318"/>
    <property type="project" value="GO_Central"/>
</dbReference>
<dbReference type="Proteomes" id="UP000001449">
    <property type="component" value="Chromosome 12"/>
</dbReference>
<evidence type="ECO:0000256" key="1">
    <source>
        <dbReference type="ARBA" id="ARBA00004123"/>
    </source>
</evidence>
<dbReference type="AlphaFoldDB" id="B8CAI0"/>
<proteinExistence type="predicted"/>
<dbReference type="PaxDb" id="35128-Thaps9148"/>
<feature type="region of interest" description="Disordered" evidence="4">
    <location>
        <begin position="307"/>
        <end position="338"/>
    </location>
</feature>
<dbReference type="GeneID" id="7447576"/>
<keyword evidence="3" id="KW-0539">Nucleus</keyword>
<feature type="region of interest" description="Disordered" evidence="4">
    <location>
        <begin position="266"/>
        <end position="290"/>
    </location>
</feature>
<dbReference type="PANTHER" id="PTHR13405">
    <property type="entry name" value="NUCLEAR PORE COMPLEX PROTEIN NUP133"/>
    <property type="match status" value="1"/>
</dbReference>
<dbReference type="eggNOG" id="ENOG502ST7Q">
    <property type="taxonomic scope" value="Eukaryota"/>
</dbReference>
<evidence type="ECO:0000256" key="4">
    <source>
        <dbReference type="SAM" id="MobiDB-lite"/>
    </source>
</evidence>
<dbReference type="InParanoid" id="B8CAI0"/>
<dbReference type="HOGENOM" id="CLU_267328_0_0_1"/>
<keyword evidence="2" id="KW-0813">Transport</keyword>
<feature type="compositionally biased region" description="Polar residues" evidence="4">
    <location>
        <begin position="324"/>
        <end position="334"/>
    </location>
</feature>
<dbReference type="STRING" id="35128.B8CAI0"/>
<accession>B8CAI0</accession>
<dbReference type="GO" id="GO:0016973">
    <property type="term" value="P:poly(A)+ mRNA export from nucleus"/>
    <property type="evidence" value="ECO:0000318"/>
    <property type="project" value="GO_Central"/>
</dbReference>
<dbReference type="GO" id="GO:0031080">
    <property type="term" value="C:nuclear pore outer ring"/>
    <property type="evidence" value="ECO:0000318"/>
    <property type="project" value="GO_Central"/>
</dbReference>
<reference evidence="5 6" key="2">
    <citation type="journal article" date="2008" name="Nature">
        <title>The Phaeodactylum genome reveals the evolutionary history of diatom genomes.</title>
        <authorList>
            <person name="Bowler C."/>
            <person name="Allen A.E."/>
            <person name="Badger J.H."/>
            <person name="Grimwood J."/>
            <person name="Jabbari K."/>
            <person name="Kuo A."/>
            <person name="Maheswari U."/>
            <person name="Martens C."/>
            <person name="Maumus F."/>
            <person name="Otillar R.P."/>
            <person name="Rayko E."/>
            <person name="Salamov A."/>
            <person name="Vandepoele K."/>
            <person name="Beszteri B."/>
            <person name="Gruber A."/>
            <person name="Heijde M."/>
            <person name="Katinka M."/>
            <person name="Mock T."/>
            <person name="Valentin K."/>
            <person name="Verret F."/>
            <person name="Berges J.A."/>
            <person name="Brownlee C."/>
            <person name="Cadoret J.P."/>
            <person name="Chiovitti A."/>
            <person name="Choi C.J."/>
            <person name="Coesel S."/>
            <person name="De Martino A."/>
            <person name="Detter J.C."/>
            <person name="Durkin C."/>
            <person name="Falciatore A."/>
            <person name="Fournet J."/>
            <person name="Haruta M."/>
            <person name="Huysman M.J."/>
            <person name="Jenkins B.D."/>
            <person name="Jiroutova K."/>
            <person name="Jorgensen R.E."/>
            <person name="Joubert Y."/>
            <person name="Kaplan A."/>
            <person name="Kroger N."/>
            <person name="Kroth P.G."/>
            <person name="La Roche J."/>
            <person name="Lindquist E."/>
            <person name="Lommer M."/>
            <person name="Martin-Jezequel V."/>
            <person name="Lopez P.J."/>
            <person name="Lucas S."/>
            <person name="Mangogna M."/>
            <person name="McGinnis K."/>
            <person name="Medlin L.K."/>
            <person name="Montsant A."/>
            <person name="Oudot-Le Secq M.P."/>
            <person name="Napoli C."/>
            <person name="Obornik M."/>
            <person name="Parker M.S."/>
            <person name="Petit J.L."/>
            <person name="Porcel B.M."/>
            <person name="Poulsen N."/>
            <person name="Robison M."/>
            <person name="Rychlewski L."/>
            <person name="Rynearson T.A."/>
            <person name="Schmutz J."/>
            <person name="Shapiro H."/>
            <person name="Siaut M."/>
            <person name="Stanley M."/>
            <person name="Sussman M.R."/>
            <person name="Taylor A.R."/>
            <person name="Vardi A."/>
            <person name="von Dassow P."/>
            <person name="Vyverman W."/>
            <person name="Willis A."/>
            <person name="Wyrwicz L.S."/>
            <person name="Rokhsar D.S."/>
            <person name="Weissenbach J."/>
            <person name="Armbrust E.V."/>
            <person name="Green B.R."/>
            <person name="Van de Peer Y."/>
            <person name="Grigoriev I.V."/>
        </authorList>
    </citation>
    <scope>NUCLEOTIDE SEQUENCE [LARGE SCALE GENOMIC DNA]</scope>
    <source>
        <strain evidence="5 6">CCMP1335</strain>
    </source>
</reference>
<evidence type="ECO:0000313" key="6">
    <source>
        <dbReference type="Proteomes" id="UP000001449"/>
    </source>
</evidence>